<keyword evidence="2" id="KW-0472">Membrane</keyword>
<comment type="caution">
    <text evidence="3">The sequence shown here is derived from an EMBL/GenBank/DDBJ whole genome shotgun (WGS) entry which is preliminary data.</text>
</comment>
<evidence type="ECO:0000256" key="2">
    <source>
        <dbReference type="SAM" id="Phobius"/>
    </source>
</evidence>
<organism evidence="3 4">
    <name type="scientific">Enterococcus durans</name>
    <dbReference type="NCBI Taxonomy" id="53345"/>
    <lineage>
        <taxon>Bacteria</taxon>
        <taxon>Bacillati</taxon>
        <taxon>Bacillota</taxon>
        <taxon>Bacilli</taxon>
        <taxon>Lactobacillales</taxon>
        <taxon>Enterococcaceae</taxon>
        <taxon>Enterococcus</taxon>
    </lineage>
</organism>
<feature type="compositionally biased region" description="Low complexity" evidence="1">
    <location>
        <begin position="179"/>
        <end position="206"/>
    </location>
</feature>
<sequence length="800" mass="88212">MKRKKNYLYQGIAWVTILLLTVGSFRIKEIVEAITADPLIEANVVYNEDQTQASIVFDLASVNQGTNEIVKITSEREGEVVYDASLINRSSDYDVAENGNYQFTVTYRSTSLLANQSDATSVESEALKTTQVNVQVDGIQPTPETSSSEQTPTIDSEGDVEAPTIETSEGALSTEESETVSSTNVSQEQTEASATDETTTSTEASQVEAVNETPAKESKATAYPQSIQLRGGSVNGKVEKVLFTIDPTTYQITGTPLYPYVYHYYISDTYYMITAYKKGAKLGDPGTVVFKVNGKQNVSKDNMTTIESFDFEEGDMIKIWSPEAKFSFLGDPVIAANDTDTVDYNSFVPDYKFNNSVYEITKNGFKEIYNDSPKVTGQGTPLYSLYGEGNWSDGIFDEAPVYSDMVFTDDRNEKGIYSYGYQIKDRIGAMNYSVVNMPSSNAVSGTWTSRYTVTDSWGRSTSVNRLTVKLPKIDSKITIEEMTDKFSNGKQVSGFVHFEGATVDVGSQNVKLKSGVIIHSKATSQEFLTIPYGSTSVTKFIKSDTNELKEIQLLSRYNIPTDQIKSVSIKANNTTQIMSNYETSISETQAVAWGEQELKNKLKEQLAQVIGTDSSNLADGEIILDNKLDLSNPITDTYQGVLRFSNNAGTIDQQFTINVTANPWSYDTPERTETNGVSGFVVIPKGIDLQRDTTDASQLSATTEVYFANYANATGVQYRISVDQTFEMMNVLDISNKFTVTATSKNGQPGTNNNRLNIGNLTSTSTQGKGLNVTFTASAEQVDKTKGRWQGNVHFYIERQ</sequence>
<keyword evidence="2" id="KW-1133">Transmembrane helix</keyword>
<evidence type="ECO:0000313" key="3">
    <source>
        <dbReference type="EMBL" id="KAA9208743.1"/>
    </source>
</evidence>
<protein>
    <submittedName>
        <fullName evidence="3">Uncharacterized protein</fullName>
    </submittedName>
</protein>
<accession>A0A5N0Z271</accession>
<name>A0A5N0Z271_9ENTE</name>
<evidence type="ECO:0000313" key="4">
    <source>
        <dbReference type="Proteomes" id="UP000326078"/>
    </source>
</evidence>
<gene>
    <name evidence="3" type="ORF">F6X95_01265</name>
</gene>
<dbReference type="AlphaFoldDB" id="A0A5N0Z271"/>
<feature type="transmembrane region" description="Helical" evidence="2">
    <location>
        <begin position="7"/>
        <end position="25"/>
    </location>
</feature>
<keyword evidence="2" id="KW-0812">Transmembrane</keyword>
<feature type="region of interest" description="Disordered" evidence="1">
    <location>
        <begin position="132"/>
        <end position="224"/>
    </location>
</feature>
<feature type="compositionally biased region" description="Low complexity" evidence="1">
    <location>
        <begin position="140"/>
        <end position="153"/>
    </location>
</feature>
<dbReference type="RefSeq" id="WP_151026487.1">
    <property type="nucleotide sequence ID" value="NZ_VYUL01000007.1"/>
</dbReference>
<evidence type="ECO:0000256" key="1">
    <source>
        <dbReference type="SAM" id="MobiDB-lite"/>
    </source>
</evidence>
<dbReference type="EMBL" id="VYUT01000001">
    <property type="protein sequence ID" value="KAA9208743.1"/>
    <property type="molecule type" value="Genomic_DNA"/>
</dbReference>
<dbReference type="Proteomes" id="UP000326078">
    <property type="component" value="Unassembled WGS sequence"/>
</dbReference>
<proteinExistence type="predicted"/>
<reference evidence="3 4" key="1">
    <citation type="submission" date="2019-09" db="EMBL/GenBank/DDBJ databases">
        <title>Vancomyinc resistant enterococci isolated from farm animals in Switzerland.</title>
        <authorList>
            <person name="Stevens M.J.A."/>
            <person name="Stephan R."/>
            <person name="Morach M."/>
            <person name="Nuesch-Inderbinen M."/>
        </authorList>
    </citation>
    <scope>NUCLEOTIDE SEQUENCE [LARGE SCALE GENOMIC DNA]</scope>
    <source>
        <strain evidence="3 4">GH27</strain>
    </source>
</reference>